<gene>
    <name evidence="1" type="ORF">LCGC14_2307420</name>
</gene>
<dbReference type="EMBL" id="LAZR01032672">
    <property type="protein sequence ID" value="KKL50246.1"/>
    <property type="molecule type" value="Genomic_DNA"/>
</dbReference>
<protein>
    <submittedName>
        <fullName evidence="1">Uncharacterized protein</fullName>
    </submittedName>
</protein>
<dbReference type="AlphaFoldDB" id="A0A0F9D985"/>
<name>A0A0F9D985_9ZZZZ</name>
<organism evidence="1">
    <name type="scientific">marine sediment metagenome</name>
    <dbReference type="NCBI Taxonomy" id="412755"/>
    <lineage>
        <taxon>unclassified sequences</taxon>
        <taxon>metagenomes</taxon>
        <taxon>ecological metagenomes</taxon>
    </lineage>
</organism>
<reference evidence="1" key="1">
    <citation type="journal article" date="2015" name="Nature">
        <title>Complex archaea that bridge the gap between prokaryotes and eukaryotes.</title>
        <authorList>
            <person name="Spang A."/>
            <person name="Saw J.H."/>
            <person name="Jorgensen S.L."/>
            <person name="Zaremba-Niedzwiedzka K."/>
            <person name="Martijn J."/>
            <person name="Lind A.E."/>
            <person name="van Eijk R."/>
            <person name="Schleper C."/>
            <person name="Guy L."/>
            <person name="Ettema T.J."/>
        </authorList>
    </citation>
    <scope>NUCLEOTIDE SEQUENCE</scope>
</reference>
<comment type="caution">
    <text evidence="1">The sequence shown here is derived from an EMBL/GenBank/DDBJ whole genome shotgun (WGS) entry which is preliminary data.</text>
</comment>
<evidence type="ECO:0000313" key="1">
    <source>
        <dbReference type="EMBL" id="KKL50246.1"/>
    </source>
</evidence>
<proteinExistence type="predicted"/>
<accession>A0A0F9D985</accession>
<sequence>MSTPEEIRYEGQQEDCKMCDGEGSFWKKEEGGSLSGSRTLCRRCLGTRKEVK</sequence>